<dbReference type="Gene3D" id="2.60.40.290">
    <property type="match status" value="1"/>
</dbReference>
<protein>
    <submittedName>
        <fullName evidence="4">Cellulose binding domain-containing protein</fullName>
    </submittedName>
</protein>
<dbReference type="RefSeq" id="WP_146159576.1">
    <property type="nucleotide sequence ID" value="NZ_PVZC01000009.1"/>
</dbReference>
<dbReference type="EMBL" id="PVZC01000009">
    <property type="protein sequence ID" value="PRX95643.1"/>
    <property type="molecule type" value="Genomic_DNA"/>
</dbReference>
<gene>
    <name evidence="4" type="ORF">CLV72_109252</name>
</gene>
<evidence type="ECO:0000259" key="3">
    <source>
        <dbReference type="PROSITE" id="PS51173"/>
    </source>
</evidence>
<dbReference type="GO" id="GO:0004553">
    <property type="term" value="F:hydrolase activity, hydrolyzing O-glycosyl compounds"/>
    <property type="evidence" value="ECO:0007669"/>
    <property type="project" value="InterPro"/>
</dbReference>
<dbReference type="SMART" id="SM00637">
    <property type="entry name" value="CBD_II"/>
    <property type="match status" value="1"/>
</dbReference>
<keyword evidence="5" id="KW-1185">Reference proteome</keyword>
<feature type="compositionally biased region" description="Basic and acidic residues" evidence="1">
    <location>
        <begin position="27"/>
        <end position="36"/>
    </location>
</feature>
<feature type="region of interest" description="Disordered" evidence="1">
    <location>
        <begin position="84"/>
        <end position="161"/>
    </location>
</feature>
<dbReference type="InterPro" id="IPR012291">
    <property type="entry name" value="CBM2_carb-bd_dom_sf"/>
</dbReference>
<keyword evidence="2" id="KW-0812">Transmembrane</keyword>
<keyword evidence="2" id="KW-1133">Transmembrane helix</keyword>
<sequence>MGRHGRAEPLPGADEDAEPPSVSVPAERAKARTARDRSRRPRLAGALLSSGLVFGLLLLAYSTSHIYLRFTNAPLDGDSSYAMPGAVTGPESSPGLSGLDQGASAVATPSAPASAEPSGEPSPSAEPEQDSGGAPEGQDTEEPDDTPRPDPRSTSAGEAQARPVVSYSVVDDWWYGFQGQLVITNQGDRALDGWNVTVRLDDAYVNDLWGADEWDRERDGFRAGAGGRLDPGETAVIGFNASGDGPELRGCTINGAGC</sequence>
<feature type="transmembrane region" description="Helical" evidence="2">
    <location>
        <begin position="43"/>
        <end position="61"/>
    </location>
</feature>
<dbReference type="GO" id="GO:0005975">
    <property type="term" value="P:carbohydrate metabolic process"/>
    <property type="evidence" value="ECO:0007669"/>
    <property type="project" value="InterPro"/>
</dbReference>
<feature type="region of interest" description="Disordered" evidence="1">
    <location>
        <begin position="1"/>
        <end position="40"/>
    </location>
</feature>
<dbReference type="Pfam" id="PF00553">
    <property type="entry name" value="CBM_2"/>
    <property type="match status" value="1"/>
</dbReference>
<reference evidence="4 5" key="1">
    <citation type="submission" date="2018-03" db="EMBL/GenBank/DDBJ databases">
        <title>Genomic Encyclopedia of Archaeal and Bacterial Type Strains, Phase II (KMG-II): from individual species to whole genera.</title>
        <authorList>
            <person name="Goeker M."/>
        </authorList>
    </citation>
    <scope>NUCLEOTIDE SEQUENCE [LARGE SCALE GENOMIC DNA]</scope>
    <source>
        <strain evidence="4 5">DSM 45601</strain>
    </source>
</reference>
<feature type="domain" description="CBM2" evidence="3">
    <location>
        <begin position="150"/>
        <end position="258"/>
    </location>
</feature>
<comment type="caution">
    <text evidence="4">The sequence shown here is derived from an EMBL/GenBank/DDBJ whole genome shotgun (WGS) entry which is preliminary data.</text>
</comment>
<evidence type="ECO:0000256" key="2">
    <source>
        <dbReference type="SAM" id="Phobius"/>
    </source>
</evidence>
<dbReference type="GO" id="GO:0030247">
    <property type="term" value="F:polysaccharide binding"/>
    <property type="evidence" value="ECO:0007669"/>
    <property type="project" value="UniProtKB-UniRule"/>
</dbReference>
<accession>A0A2T0PVT6</accession>
<dbReference type="OrthoDB" id="3425593at2"/>
<name>A0A2T0PVT6_9ACTN</name>
<dbReference type="InterPro" id="IPR008965">
    <property type="entry name" value="CBM2/CBM3_carb-bd_dom_sf"/>
</dbReference>
<evidence type="ECO:0000256" key="1">
    <source>
        <dbReference type="SAM" id="MobiDB-lite"/>
    </source>
</evidence>
<organism evidence="4 5">
    <name type="scientific">Allonocardiopsis opalescens</name>
    <dbReference type="NCBI Taxonomy" id="1144618"/>
    <lineage>
        <taxon>Bacteria</taxon>
        <taxon>Bacillati</taxon>
        <taxon>Actinomycetota</taxon>
        <taxon>Actinomycetes</taxon>
        <taxon>Streptosporangiales</taxon>
        <taxon>Allonocardiopsis</taxon>
    </lineage>
</organism>
<dbReference type="AlphaFoldDB" id="A0A2T0PVT6"/>
<dbReference type="SUPFAM" id="SSF49384">
    <property type="entry name" value="Carbohydrate-binding domain"/>
    <property type="match status" value="1"/>
</dbReference>
<dbReference type="InterPro" id="IPR001919">
    <property type="entry name" value="CBD2"/>
</dbReference>
<dbReference type="Proteomes" id="UP000237846">
    <property type="component" value="Unassembled WGS sequence"/>
</dbReference>
<evidence type="ECO:0000313" key="5">
    <source>
        <dbReference type="Proteomes" id="UP000237846"/>
    </source>
</evidence>
<feature type="compositionally biased region" description="Low complexity" evidence="1">
    <location>
        <begin position="103"/>
        <end position="126"/>
    </location>
</feature>
<dbReference type="PROSITE" id="PS51173">
    <property type="entry name" value="CBM2"/>
    <property type="match status" value="1"/>
</dbReference>
<keyword evidence="2" id="KW-0472">Membrane</keyword>
<evidence type="ECO:0000313" key="4">
    <source>
        <dbReference type="EMBL" id="PRX95643.1"/>
    </source>
</evidence>
<proteinExistence type="predicted"/>